<evidence type="ECO:0000313" key="3">
    <source>
        <dbReference type="Proteomes" id="UP000315471"/>
    </source>
</evidence>
<protein>
    <submittedName>
        <fullName evidence="2">D-threo-aldose 1-dehydrogenase</fullName>
        <ecNumber evidence="2">1.1.1.122</ecNumber>
    </submittedName>
</protein>
<evidence type="ECO:0000259" key="1">
    <source>
        <dbReference type="Pfam" id="PF00248"/>
    </source>
</evidence>
<gene>
    <name evidence="2" type="primary">fdh</name>
    <name evidence="2" type="ORF">Q31b_42110</name>
</gene>
<dbReference type="GO" id="GO:0005829">
    <property type="term" value="C:cytosol"/>
    <property type="evidence" value="ECO:0007669"/>
    <property type="project" value="TreeGrafter"/>
</dbReference>
<dbReference type="InterPro" id="IPR036812">
    <property type="entry name" value="NAD(P)_OxRdtase_dom_sf"/>
</dbReference>
<dbReference type="Proteomes" id="UP000315471">
    <property type="component" value="Unassembled WGS sequence"/>
</dbReference>
<evidence type="ECO:0000313" key="2">
    <source>
        <dbReference type="EMBL" id="TWU39127.1"/>
    </source>
</evidence>
<dbReference type="EMBL" id="SJPY01000006">
    <property type="protein sequence ID" value="TWU39127.1"/>
    <property type="molecule type" value="Genomic_DNA"/>
</dbReference>
<dbReference type="PANTHER" id="PTHR42686:SF1">
    <property type="entry name" value="GH17980P-RELATED"/>
    <property type="match status" value="1"/>
</dbReference>
<dbReference type="InterPro" id="IPR023210">
    <property type="entry name" value="NADP_OxRdtase_dom"/>
</dbReference>
<sequence length="321" mass="36190">MKTRRLGNTDLELPIISFGASSLGHAFHYVRPEAGLEAVQVALELGIHHFDTSPFYGRGVSEVLLGIALRDVPRDQYTISTKLGRFGDDHFDFRPERVIESVDTSLFRLGTDCLDIVFLHDVEFTDYQRSIDQALPALLKEKQKGKVRNVGIAGYPFKPLVYALQNHKFDVTLNYNHYTLQNRRLATEMAGVLKQHGVGIINAAPFAQRLLTSEDLPDWHPADAITREACREAILYCRSRDMNPAKLCVQFSTRCEDLTTCVIGTGKPENVRNWVKWLDDPYEEEAIREVEKILAPVLDRNAIFGLPENNDSTSGPLDFSA</sequence>
<reference evidence="2 3" key="1">
    <citation type="submission" date="2019-02" db="EMBL/GenBank/DDBJ databases">
        <title>Deep-cultivation of Planctomycetes and their phenomic and genomic characterization uncovers novel biology.</title>
        <authorList>
            <person name="Wiegand S."/>
            <person name="Jogler M."/>
            <person name="Boedeker C."/>
            <person name="Pinto D."/>
            <person name="Vollmers J."/>
            <person name="Rivas-Marin E."/>
            <person name="Kohn T."/>
            <person name="Peeters S.H."/>
            <person name="Heuer A."/>
            <person name="Rast P."/>
            <person name="Oberbeckmann S."/>
            <person name="Bunk B."/>
            <person name="Jeske O."/>
            <person name="Meyerdierks A."/>
            <person name="Storesund J.E."/>
            <person name="Kallscheuer N."/>
            <person name="Luecker S."/>
            <person name="Lage O.M."/>
            <person name="Pohl T."/>
            <person name="Merkel B.J."/>
            <person name="Hornburger P."/>
            <person name="Mueller R.-W."/>
            <person name="Bruemmer F."/>
            <person name="Labrenz M."/>
            <person name="Spormann A.M."/>
            <person name="Op Den Camp H."/>
            <person name="Overmann J."/>
            <person name="Amann R."/>
            <person name="Jetten M.S.M."/>
            <person name="Mascher T."/>
            <person name="Medema M.H."/>
            <person name="Devos D.P."/>
            <person name="Kaster A.-K."/>
            <person name="Ovreas L."/>
            <person name="Rohde M."/>
            <person name="Galperin M.Y."/>
            <person name="Jogler C."/>
        </authorList>
    </citation>
    <scope>NUCLEOTIDE SEQUENCE [LARGE SCALE GENOMIC DNA]</scope>
    <source>
        <strain evidence="2 3">Q31b</strain>
    </source>
</reference>
<comment type="caution">
    <text evidence="2">The sequence shown here is derived from an EMBL/GenBank/DDBJ whole genome shotgun (WGS) entry which is preliminary data.</text>
</comment>
<dbReference type="GO" id="GO:0047834">
    <property type="term" value="F:D-threo-aldose 1-dehydrogenase activity"/>
    <property type="evidence" value="ECO:0007669"/>
    <property type="project" value="UniProtKB-EC"/>
</dbReference>
<dbReference type="RefSeq" id="WP_146601372.1">
    <property type="nucleotide sequence ID" value="NZ_SJPY01000006.1"/>
</dbReference>
<name>A0A5C6DT72_9BACT</name>
<dbReference type="InterPro" id="IPR020471">
    <property type="entry name" value="AKR"/>
</dbReference>
<dbReference type="AlphaFoldDB" id="A0A5C6DT72"/>
<dbReference type="PANTHER" id="PTHR42686">
    <property type="entry name" value="GH17980P-RELATED"/>
    <property type="match status" value="1"/>
</dbReference>
<dbReference type="EC" id="1.1.1.122" evidence="2"/>
<dbReference type="OrthoDB" id="9773828at2"/>
<keyword evidence="2" id="KW-0560">Oxidoreductase</keyword>
<keyword evidence="3" id="KW-1185">Reference proteome</keyword>
<feature type="domain" description="NADP-dependent oxidoreductase" evidence="1">
    <location>
        <begin position="16"/>
        <end position="294"/>
    </location>
</feature>
<dbReference type="SUPFAM" id="SSF51430">
    <property type="entry name" value="NAD(P)-linked oxidoreductase"/>
    <property type="match status" value="1"/>
</dbReference>
<organism evidence="2 3">
    <name type="scientific">Novipirellula aureliae</name>
    <dbReference type="NCBI Taxonomy" id="2527966"/>
    <lineage>
        <taxon>Bacteria</taxon>
        <taxon>Pseudomonadati</taxon>
        <taxon>Planctomycetota</taxon>
        <taxon>Planctomycetia</taxon>
        <taxon>Pirellulales</taxon>
        <taxon>Pirellulaceae</taxon>
        <taxon>Novipirellula</taxon>
    </lineage>
</organism>
<proteinExistence type="predicted"/>
<dbReference type="Pfam" id="PF00248">
    <property type="entry name" value="Aldo_ket_red"/>
    <property type="match status" value="1"/>
</dbReference>
<dbReference type="Gene3D" id="3.20.20.100">
    <property type="entry name" value="NADP-dependent oxidoreductase domain"/>
    <property type="match status" value="1"/>
</dbReference>
<accession>A0A5C6DT72</accession>